<organism evidence="1 2">
    <name type="scientific">Austropuccinia psidii MF-1</name>
    <dbReference type="NCBI Taxonomy" id="1389203"/>
    <lineage>
        <taxon>Eukaryota</taxon>
        <taxon>Fungi</taxon>
        <taxon>Dikarya</taxon>
        <taxon>Basidiomycota</taxon>
        <taxon>Pucciniomycotina</taxon>
        <taxon>Pucciniomycetes</taxon>
        <taxon>Pucciniales</taxon>
        <taxon>Sphaerophragmiaceae</taxon>
        <taxon>Austropuccinia</taxon>
    </lineage>
</organism>
<sequence>MLGTEIEFSKAYHPQTDILAERNIHKMEEIIKTFCTYGMEYNNHEGYTHDCITIIPAIQLAYNTSQNSTTAKSPSMVKKGWNPLIPVDHVKKDLLTIHPTAKELYDMWKGACDTTEIFIAEAK</sequence>
<dbReference type="AlphaFoldDB" id="A0A9Q3H6Y7"/>
<keyword evidence="2" id="KW-1185">Reference proteome</keyword>
<dbReference type="Gene3D" id="3.30.420.10">
    <property type="entry name" value="Ribonuclease H-like superfamily/Ribonuclease H"/>
    <property type="match status" value="1"/>
</dbReference>
<accession>A0A9Q3H6Y7</accession>
<comment type="caution">
    <text evidence="1">The sequence shown here is derived from an EMBL/GenBank/DDBJ whole genome shotgun (WGS) entry which is preliminary data.</text>
</comment>
<evidence type="ECO:0000313" key="2">
    <source>
        <dbReference type="Proteomes" id="UP000765509"/>
    </source>
</evidence>
<name>A0A9Q3H6Y7_9BASI</name>
<dbReference type="OrthoDB" id="3158924at2759"/>
<dbReference type="GO" id="GO:0003676">
    <property type="term" value="F:nucleic acid binding"/>
    <property type="evidence" value="ECO:0007669"/>
    <property type="project" value="InterPro"/>
</dbReference>
<dbReference type="EMBL" id="AVOT02011107">
    <property type="protein sequence ID" value="MBW0491485.1"/>
    <property type="molecule type" value="Genomic_DNA"/>
</dbReference>
<dbReference type="InterPro" id="IPR012337">
    <property type="entry name" value="RNaseH-like_sf"/>
</dbReference>
<dbReference type="Proteomes" id="UP000765509">
    <property type="component" value="Unassembled WGS sequence"/>
</dbReference>
<dbReference type="SUPFAM" id="SSF53098">
    <property type="entry name" value="Ribonuclease H-like"/>
    <property type="match status" value="1"/>
</dbReference>
<gene>
    <name evidence="1" type="ORF">O181_031200</name>
</gene>
<reference evidence="1" key="1">
    <citation type="submission" date="2021-03" db="EMBL/GenBank/DDBJ databases">
        <title>Draft genome sequence of rust myrtle Austropuccinia psidii MF-1, a brazilian biotype.</title>
        <authorList>
            <person name="Quecine M.C."/>
            <person name="Pachon D.M.R."/>
            <person name="Bonatelli M.L."/>
            <person name="Correr F.H."/>
            <person name="Franceschini L.M."/>
            <person name="Leite T.F."/>
            <person name="Margarido G.R.A."/>
            <person name="Almeida C.A."/>
            <person name="Ferrarezi J.A."/>
            <person name="Labate C.A."/>
        </authorList>
    </citation>
    <scope>NUCLEOTIDE SEQUENCE</scope>
    <source>
        <strain evidence="1">MF-1</strain>
    </source>
</reference>
<evidence type="ECO:0000313" key="1">
    <source>
        <dbReference type="EMBL" id="MBW0491485.1"/>
    </source>
</evidence>
<protein>
    <submittedName>
        <fullName evidence="1">Uncharacterized protein</fullName>
    </submittedName>
</protein>
<proteinExistence type="predicted"/>
<dbReference type="InterPro" id="IPR036397">
    <property type="entry name" value="RNaseH_sf"/>
</dbReference>